<dbReference type="PANTHER" id="PTHR24379">
    <property type="entry name" value="KRAB AND ZINC FINGER DOMAIN-CONTAINING"/>
    <property type="match status" value="1"/>
</dbReference>
<dbReference type="InterPro" id="IPR013087">
    <property type="entry name" value="Znf_C2H2_type"/>
</dbReference>
<dbReference type="SUPFAM" id="SSF57667">
    <property type="entry name" value="beta-beta-alpha zinc fingers"/>
    <property type="match status" value="5"/>
</dbReference>
<keyword evidence="9" id="KW-0539">Nucleus</keyword>
<feature type="region of interest" description="Disordered" evidence="11">
    <location>
        <begin position="66"/>
        <end position="106"/>
    </location>
</feature>
<evidence type="ECO:0000259" key="12">
    <source>
        <dbReference type="PROSITE" id="PS50157"/>
    </source>
</evidence>
<name>A0A8D8ZXD7_9HEMI</name>
<evidence type="ECO:0000256" key="8">
    <source>
        <dbReference type="ARBA" id="ARBA00023163"/>
    </source>
</evidence>
<evidence type="ECO:0000256" key="10">
    <source>
        <dbReference type="PROSITE-ProRule" id="PRU00042"/>
    </source>
</evidence>
<dbReference type="InterPro" id="IPR036236">
    <property type="entry name" value="Znf_C2H2_sf"/>
</dbReference>
<evidence type="ECO:0000256" key="3">
    <source>
        <dbReference type="ARBA" id="ARBA00022737"/>
    </source>
</evidence>
<accession>A0A8D8ZXD7</accession>
<evidence type="ECO:0000256" key="7">
    <source>
        <dbReference type="ARBA" id="ARBA00023125"/>
    </source>
</evidence>
<evidence type="ECO:0000313" key="13">
    <source>
        <dbReference type="EMBL" id="CAG6755072.1"/>
    </source>
</evidence>
<keyword evidence="7" id="KW-0238">DNA-binding</keyword>
<evidence type="ECO:0000256" key="2">
    <source>
        <dbReference type="ARBA" id="ARBA00022723"/>
    </source>
</evidence>
<dbReference type="PANTHER" id="PTHR24379:SF121">
    <property type="entry name" value="C2H2-TYPE DOMAIN-CONTAINING PROTEIN"/>
    <property type="match status" value="1"/>
</dbReference>
<feature type="domain" description="C2H2-type" evidence="12">
    <location>
        <begin position="202"/>
        <end position="230"/>
    </location>
</feature>
<sequence>MLLDLRLISQSYQLFVSIRQKKTKEQLKEQKMDEFVITNVMTRRVSERIKERESFLILVEEYSSSDTDNEVEDTKPSSPKPKRVHSFRRNTRKKKQNSSMQSSDEDDVLLGRLNRWCRNKENTYSKNFVQMCPNNPGQIDTGPSTCYICQHTFNNLNDLFFHGINHITQIDSKYKCNVCGAMFKNDVCHVRPHIMKHNYVRVKCDICSRTFNSTSYLGTHIKQEHGGVRYKCPECGKCYTQKVNLKQHIESHKGNYFICYHCDKKFTHRVHKFTLVRHVQIHMQTKKYTCHVCGRTLSFLKSYEIHMKCHQGLSVNKCSTCSKNFTTKYLLSEHISKAHEPSKEYKCPLCKRTYKTKPLLDLHILRHSGEGGFECEICKKQYATQKYLEEHLLLHKGHSYQCNICDKTYTHLANLKRHCKLHDGKKFICAVCDRSFSARDMLQSHMITHNEQRETKSCKLCNVVVMRSSYSLHCKTVKHCQNLKESRRKSRKKITISRET</sequence>
<keyword evidence="4 10" id="KW-0863">Zinc-finger</keyword>
<feature type="domain" description="C2H2-type" evidence="12">
    <location>
        <begin position="427"/>
        <end position="454"/>
    </location>
</feature>
<dbReference type="GO" id="GO:0008270">
    <property type="term" value="F:zinc ion binding"/>
    <property type="evidence" value="ECO:0007669"/>
    <property type="project" value="UniProtKB-KW"/>
</dbReference>
<evidence type="ECO:0000256" key="11">
    <source>
        <dbReference type="SAM" id="MobiDB-lite"/>
    </source>
</evidence>
<comment type="subcellular location">
    <subcellularLocation>
        <location evidence="1">Nucleus</location>
    </subcellularLocation>
</comment>
<dbReference type="PROSITE" id="PS50157">
    <property type="entry name" value="ZINC_FINGER_C2H2_2"/>
    <property type="match status" value="8"/>
</dbReference>
<feature type="domain" description="C2H2-type" evidence="12">
    <location>
        <begin position="400"/>
        <end position="427"/>
    </location>
</feature>
<dbReference type="SMART" id="SM00355">
    <property type="entry name" value="ZnF_C2H2"/>
    <property type="match status" value="11"/>
</dbReference>
<keyword evidence="8" id="KW-0804">Transcription</keyword>
<feature type="compositionally biased region" description="Basic residues" evidence="11">
    <location>
        <begin position="80"/>
        <end position="96"/>
    </location>
</feature>
<protein>
    <submittedName>
        <fullName evidence="13">Zinc finger protein 26</fullName>
    </submittedName>
</protein>
<keyword evidence="5" id="KW-0862">Zinc</keyword>
<feature type="domain" description="C2H2-type" evidence="12">
    <location>
        <begin position="288"/>
        <end position="315"/>
    </location>
</feature>
<evidence type="ECO:0000256" key="4">
    <source>
        <dbReference type="ARBA" id="ARBA00022771"/>
    </source>
</evidence>
<dbReference type="GO" id="GO:0005634">
    <property type="term" value="C:nucleus"/>
    <property type="evidence" value="ECO:0007669"/>
    <property type="project" value="UniProtKB-SubCell"/>
</dbReference>
<dbReference type="Gene3D" id="3.30.160.60">
    <property type="entry name" value="Classic Zinc Finger"/>
    <property type="match status" value="7"/>
</dbReference>
<evidence type="ECO:0000256" key="5">
    <source>
        <dbReference type="ARBA" id="ARBA00022833"/>
    </source>
</evidence>
<keyword evidence="2" id="KW-0479">Metal-binding</keyword>
<proteinExistence type="predicted"/>
<feature type="domain" description="C2H2-type" evidence="12">
    <location>
        <begin position="230"/>
        <end position="257"/>
    </location>
</feature>
<dbReference type="EMBL" id="HBUF01540997">
    <property type="protein sequence ID" value="CAG6755072.1"/>
    <property type="molecule type" value="Transcribed_RNA"/>
</dbReference>
<dbReference type="Pfam" id="PF00096">
    <property type="entry name" value="zf-C2H2"/>
    <property type="match status" value="6"/>
</dbReference>
<keyword evidence="6" id="KW-0805">Transcription regulation</keyword>
<reference evidence="13" key="1">
    <citation type="submission" date="2021-05" db="EMBL/GenBank/DDBJ databases">
        <authorList>
            <person name="Alioto T."/>
            <person name="Alioto T."/>
            <person name="Gomez Garrido J."/>
        </authorList>
    </citation>
    <scope>NUCLEOTIDE SEQUENCE</scope>
</reference>
<feature type="domain" description="C2H2-type" evidence="12">
    <location>
        <begin position="345"/>
        <end position="372"/>
    </location>
</feature>
<evidence type="ECO:0000256" key="1">
    <source>
        <dbReference type="ARBA" id="ARBA00004123"/>
    </source>
</evidence>
<keyword evidence="3" id="KW-0677">Repeat</keyword>
<evidence type="ECO:0000256" key="9">
    <source>
        <dbReference type="ARBA" id="ARBA00023242"/>
    </source>
</evidence>
<dbReference type="AlphaFoldDB" id="A0A8D8ZXD7"/>
<feature type="domain" description="C2H2-type" evidence="12">
    <location>
        <begin position="316"/>
        <end position="344"/>
    </location>
</feature>
<feature type="domain" description="C2H2-type" evidence="12">
    <location>
        <begin position="373"/>
        <end position="400"/>
    </location>
</feature>
<dbReference type="FunFam" id="3.30.160.60:FF:000322">
    <property type="entry name" value="GDNF-inducible zinc finger protein 1"/>
    <property type="match status" value="1"/>
</dbReference>
<organism evidence="13">
    <name type="scientific">Cacopsylla melanoneura</name>
    <dbReference type="NCBI Taxonomy" id="428564"/>
    <lineage>
        <taxon>Eukaryota</taxon>
        <taxon>Metazoa</taxon>
        <taxon>Ecdysozoa</taxon>
        <taxon>Arthropoda</taxon>
        <taxon>Hexapoda</taxon>
        <taxon>Insecta</taxon>
        <taxon>Pterygota</taxon>
        <taxon>Neoptera</taxon>
        <taxon>Paraneoptera</taxon>
        <taxon>Hemiptera</taxon>
        <taxon>Sternorrhyncha</taxon>
        <taxon>Psylloidea</taxon>
        <taxon>Psyllidae</taxon>
        <taxon>Psyllinae</taxon>
        <taxon>Cacopsylla</taxon>
    </lineage>
</organism>
<dbReference type="PROSITE" id="PS00028">
    <property type="entry name" value="ZINC_FINGER_C2H2_1"/>
    <property type="match status" value="8"/>
</dbReference>
<dbReference type="GO" id="GO:0003677">
    <property type="term" value="F:DNA binding"/>
    <property type="evidence" value="ECO:0007669"/>
    <property type="project" value="UniProtKB-KW"/>
</dbReference>
<evidence type="ECO:0000256" key="6">
    <source>
        <dbReference type="ARBA" id="ARBA00023015"/>
    </source>
</evidence>
<dbReference type="Pfam" id="PF12874">
    <property type="entry name" value="zf-met"/>
    <property type="match status" value="1"/>
</dbReference>